<keyword evidence="4" id="KW-0812">Transmembrane</keyword>
<dbReference type="PANTHER" id="PTHR37042:SF4">
    <property type="entry name" value="OUTER MEMBRANE PROTEIN RV1973"/>
    <property type="match status" value="1"/>
</dbReference>
<dbReference type="AlphaFoldDB" id="A0A1V3WX20"/>
<dbReference type="Proteomes" id="UP000516380">
    <property type="component" value="Chromosome"/>
</dbReference>
<sequence>MEGDAGASRLNPIDADNSSSPEATDEDSAESEAQTGSDSPDTEGELTAESEAGPDSAEATDEDSAESEDEAGPDISDSTGEDQTAAPAVERRPSRLGRGWLVGISAALVLVAGGIGTGGYLALRAHQQSAAIARNNAAALQVAKDCVAVTQAPDTNSMAASEQKIIDCGTDQYRSQAVLYSSMLVQAYQAANVHVQLTDMRAAVERNNPDGSVDVLVALRVRMSNDQAQDQETGYRLRVRMTPTDGQYKISKLDQVTK</sequence>
<reference evidence="5 8" key="2">
    <citation type="submission" date="2020-07" db="EMBL/GenBank/DDBJ databases">
        <title>Mycobacterium kansasii (former subtype) with zoonotic potential isolated from diseased indoor pet cat, Japan.</title>
        <authorList>
            <person name="Fukano H."/>
            <person name="Terazono T."/>
            <person name="Hoshino Y."/>
        </authorList>
    </citation>
    <scope>NUCLEOTIDE SEQUENCE [LARGE SCALE GENOMIC DNA]</scope>
    <source>
        <strain evidence="5 8">Kuro-I</strain>
    </source>
</reference>
<dbReference type="Proteomes" id="UP000188532">
    <property type="component" value="Unassembled WGS sequence"/>
</dbReference>
<evidence type="ECO:0000256" key="4">
    <source>
        <dbReference type="SAM" id="Phobius"/>
    </source>
</evidence>
<feature type="region of interest" description="Disordered" evidence="3">
    <location>
        <begin position="1"/>
        <end position="91"/>
    </location>
</feature>
<evidence type="ECO:0000313" key="5">
    <source>
        <dbReference type="EMBL" id="BCI92015.1"/>
    </source>
</evidence>
<feature type="transmembrane region" description="Helical" evidence="4">
    <location>
        <begin position="100"/>
        <end position="123"/>
    </location>
</feature>
<dbReference type="GO" id="GO:0016020">
    <property type="term" value="C:membrane"/>
    <property type="evidence" value="ECO:0007669"/>
    <property type="project" value="UniProtKB-SubCell"/>
</dbReference>
<keyword evidence="4" id="KW-1133">Transmembrane helix</keyword>
<dbReference type="RefSeq" id="WP_023369595.1">
    <property type="nucleotide sequence ID" value="NZ_BLYZ01000003.1"/>
</dbReference>
<keyword evidence="2 4" id="KW-0472">Membrane</keyword>
<evidence type="ECO:0000256" key="3">
    <source>
        <dbReference type="SAM" id="MobiDB-lite"/>
    </source>
</evidence>
<evidence type="ECO:0000256" key="1">
    <source>
        <dbReference type="ARBA" id="ARBA00004370"/>
    </source>
</evidence>
<proteinExistence type="predicted"/>
<dbReference type="STRING" id="1768.B1T50_16330"/>
<dbReference type="EMBL" id="AP023343">
    <property type="protein sequence ID" value="BCI92015.1"/>
    <property type="molecule type" value="Genomic_DNA"/>
</dbReference>
<organism evidence="6 7">
    <name type="scientific">Mycobacterium kansasii</name>
    <dbReference type="NCBI Taxonomy" id="1768"/>
    <lineage>
        <taxon>Bacteria</taxon>
        <taxon>Bacillati</taxon>
        <taxon>Actinomycetota</taxon>
        <taxon>Actinomycetes</taxon>
        <taxon>Mycobacteriales</taxon>
        <taxon>Mycobacteriaceae</taxon>
        <taxon>Mycobacterium</taxon>
    </lineage>
</organism>
<evidence type="ECO:0000313" key="7">
    <source>
        <dbReference type="Proteomes" id="UP000188532"/>
    </source>
</evidence>
<reference evidence="6 7" key="1">
    <citation type="submission" date="2017-02" db="EMBL/GenBank/DDBJ databases">
        <title>Complete genome sequences of Mycobacterium kansasii strains isolated from rhesus macaques.</title>
        <authorList>
            <person name="Panda A."/>
            <person name="Nagaraj S."/>
            <person name="Zhao X."/>
            <person name="Tettelin H."/>
            <person name="Detolla L.J."/>
        </authorList>
    </citation>
    <scope>NUCLEOTIDE SEQUENCE [LARGE SCALE GENOMIC DNA]</scope>
    <source>
        <strain evidence="6 7">11-3469</strain>
    </source>
</reference>
<comment type="subcellular location">
    <subcellularLocation>
        <location evidence="1">Membrane</location>
    </subcellularLocation>
</comment>
<feature type="compositionally biased region" description="Acidic residues" evidence="3">
    <location>
        <begin position="58"/>
        <end position="72"/>
    </location>
</feature>
<evidence type="ECO:0000313" key="8">
    <source>
        <dbReference type="Proteomes" id="UP000516380"/>
    </source>
</evidence>
<evidence type="ECO:0000313" key="6">
    <source>
        <dbReference type="EMBL" id="OOK71352.1"/>
    </source>
</evidence>
<name>A0A1V3WX20_MYCKA</name>
<dbReference type="PANTHER" id="PTHR37042">
    <property type="entry name" value="OUTER MEMBRANE PROTEIN RV1973"/>
    <property type="match status" value="1"/>
</dbReference>
<dbReference type="GeneID" id="29700649"/>
<evidence type="ECO:0000256" key="2">
    <source>
        <dbReference type="ARBA" id="ARBA00023136"/>
    </source>
</evidence>
<gene>
    <name evidence="6" type="ORF">BZL29_5930</name>
    <name evidence="5" type="ORF">NIIDMKKI_72210</name>
</gene>
<protein>
    <submittedName>
        <fullName evidence="6">Putative cONSERVED MCE ASSOCIATED MEMBRANE PROTEIN</fullName>
    </submittedName>
</protein>
<dbReference type="EMBL" id="MVBN01000006">
    <property type="protein sequence ID" value="OOK71352.1"/>
    <property type="molecule type" value="Genomic_DNA"/>
</dbReference>
<keyword evidence="8" id="KW-1185">Reference proteome</keyword>
<accession>A0A1V3WX20</accession>